<organism evidence="3 4">
    <name type="scientific">Toxocara canis</name>
    <name type="common">Canine roundworm</name>
    <dbReference type="NCBI Taxonomy" id="6265"/>
    <lineage>
        <taxon>Eukaryota</taxon>
        <taxon>Metazoa</taxon>
        <taxon>Ecdysozoa</taxon>
        <taxon>Nematoda</taxon>
        <taxon>Chromadorea</taxon>
        <taxon>Rhabditida</taxon>
        <taxon>Spirurina</taxon>
        <taxon>Ascaridomorpha</taxon>
        <taxon>Ascaridoidea</taxon>
        <taxon>Toxocaridae</taxon>
        <taxon>Toxocara</taxon>
    </lineage>
</organism>
<reference evidence="2 3" key="2">
    <citation type="submission" date="2018-11" db="EMBL/GenBank/DDBJ databases">
        <authorList>
            <consortium name="Pathogen Informatics"/>
        </authorList>
    </citation>
    <scope>NUCLEOTIDE SEQUENCE [LARGE SCALE GENOMIC DNA]</scope>
</reference>
<evidence type="ECO:0000313" key="4">
    <source>
        <dbReference type="WBParaSite" id="TCNE_0000502501-mRNA-1"/>
    </source>
</evidence>
<dbReference type="AlphaFoldDB" id="A0A183U955"/>
<name>A0A183U955_TOXCA</name>
<evidence type="ECO:0000256" key="1">
    <source>
        <dbReference type="SAM" id="MobiDB-lite"/>
    </source>
</evidence>
<dbReference type="EMBL" id="UYWY01010410">
    <property type="protein sequence ID" value="VDM33682.1"/>
    <property type="molecule type" value="Genomic_DNA"/>
</dbReference>
<dbReference type="Proteomes" id="UP000050794">
    <property type="component" value="Unassembled WGS sequence"/>
</dbReference>
<feature type="region of interest" description="Disordered" evidence="1">
    <location>
        <begin position="1"/>
        <end position="32"/>
    </location>
</feature>
<evidence type="ECO:0000313" key="3">
    <source>
        <dbReference type="Proteomes" id="UP000050794"/>
    </source>
</evidence>
<protein>
    <submittedName>
        <fullName evidence="4">CTNNB1_binding domain-containing protein</fullName>
    </submittedName>
</protein>
<proteinExistence type="predicted"/>
<sequence length="32" mass="3625">MDYRRNQEDVTDEEKLEDSSPGQLGDRVISAA</sequence>
<gene>
    <name evidence="2" type="ORF">TCNE_LOCUS5025</name>
</gene>
<keyword evidence="3" id="KW-1185">Reference proteome</keyword>
<reference evidence="4" key="1">
    <citation type="submission" date="2016-06" db="UniProtKB">
        <authorList>
            <consortium name="WormBaseParasite"/>
        </authorList>
    </citation>
    <scope>IDENTIFICATION</scope>
</reference>
<dbReference type="WBParaSite" id="TCNE_0000502501-mRNA-1">
    <property type="protein sequence ID" value="TCNE_0000502501-mRNA-1"/>
    <property type="gene ID" value="TCNE_0000502501"/>
</dbReference>
<evidence type="ECO:0000313" key="2">
    <source>
        <dbReference type="EMBL" id="VDM33682.1"/>
    </source>
</evidence>
<accession>A0A183U955</accession>